<dbReference type="InterPro" id="IPR050487">
    <property type="entry name" value="FtsQ_DivIB"/>
</dbReference>
<evidence type="ECO:0000256" key="6">
    <source>
        <dbReference type="ARBA" id="ARBA00023136"/>
    </source>
</evidence>
<gene>
    <name evidence="8" type="primary">ftsQ</name>
    <name evidence="11" type="ORF">G443_004755</name>
</gene>
<feature type="region of interest" description="Disordered" evidence="9">
    <location>
        <begin position="1"/>
        <end position="60"/>
    </location>
</feature>
<comment type="caution">
    <text evidence="11">The sequence shown here is derived from an EMBL/GenBank/DDBJ whole genome shotgun (WGS) entry which is preliminary data.</text>
</comment>
<dbReference type="HAMAP" id="MF_00911">
    <property type="entry name" value="FtsQ_subfam"/>
    <property type="match status" value="1"/>
</dbReference>
<feature type="transmembrane region" description="Helical" evidence="8">
    <location>
        <begin position="64"/>
        <end position="86"/>
    </location>
</feature>
<evidence type="ECO:0000256" key="7">
    <source>
        <dbReference type="ARBA" id="ARBA00023306"/>
    </source>
</evidence>
<dbReference type="InterPro" id="IPR005548">
    <property type="entry name" value="Cell_div_FtsQ/DivIB_C"/>
</dbReference>
<evidence type="ECO:0000256" key="9">
    <source>
        <dbReference type="SAM" id="MobiDB-lite"/>
    </source>
</evidence>
<name>A0ABT1JPN5_ACTCY</name>
<evidence type="ECO:0000256" key="1">
    <source>
        <dbReference type="ARBA" id="ARBA00004370"/>
    </source>
</evidence>
<keyword evidence="7 8" id="KW-0131">Cell cycle</keyword>
<dbReference type="PROSITE" id="PS51779">
    <property type="entry name" value="POTRA"/>
    <property type="match status" value="1"/>
</dbReference>
<feature type="compositionally biased region" description="Gly residues" evidence="9">
    <location>
        <begin position="1"/>
        <end position="20"/>
    </location>
</feature>
<evidence type="ECO:0000256" key="4">
    <source>
        <dbReference type="ARBA" id="ARBA00022692"/>
    </source>
</evidence>
<evidence type="ECO:0000259" key="10">
    <source>
        <dbReference type="PROSITE" id="PS51779"/>
    </source>
</evidence>
<dbReference type="InterPro" id="IPR034746">
    <property type="entry name" value="POTRA"/>
</dbReference>
<sequence length="281" mass="30441">MAAAGGRGGRGSGSARGRGGTSTRRPRDRRGGRSETTRRHVPRRPGTRRNATRRPRRRLRLRSLLTPRGLAIVLLLGLTSAAVLLYTPVLPLRTVEVEGLDELTRQEVLAAAAIESDVPILRLDTSGIEARIGDIPRVAEVSVRRSWPDTAVISVTERAPEAVVRQDDGLWLVDRTGRPYARVADQPAEVPVLDVANPGVGDEPTLAGLRVLETLPPEVAREVLAVAVPTATDIRLRLSLGREARWGDTRDSERKAATLAALLTQDGEVYDVRAPELPTVS</sequence>
<feature type="domain" description="POTRA" evidence="10">
    <location>
        <begin position="90"/>
        <end position="158"/>
    </location>
</feature>
<keyword evidence="6 8" id="KW-0472">Membrane</keyword>
<keyword evidence="2 8" id="KW-1003">Cell membrane</keyword>
<evidence type="ECO:0000256" key="5">
    <source>
        <dbReference type="ARBA" id="ARBA00022989"/>
    </source>
</evidence>
<comment type="similarity">
    <text evidence="8">Belongs to the FtsQ/DivIB family. FtsQ subfamily.</text>
</comment>
<evidence type="ECO:0000256" key="3">
    <source>
        <dbReference type="ARBA" id="ARBA00022618"/>
    </source>
</evidence>
<dbReference type="PANTHER" id="PTHR37820">
    <property type="entry name" value="CELL DIVISION PROTEIN DIVIB"/>
    <property type="match status" value="1"/>
</dbReference>
<evidence type="ECO:0000313" key="11">
    <source>
        <dbReference type="EMBL" id="MCP2334485.1"/>
    </source>
</evidence>
<keyword evidence="5 8" id="KW-1133">Transmembrane helix</keyword>
<evidence type="ECO:0000256" key="8">
    <source>
        <dbReference type="HAMAP-Rule" id="MF_00911"/>
    </source>
</evidence>
<accession>A0ABT1JPN5</accession>
<evidence type="ECO:0000256" key="2">
    <source>
        <dbReference type="ARBA" id="ARBA00022475"/>
    </source>
</evidence>
<reference evidence="11 12" key="1">
    <citation type="submission" date="2013-07" db="EMBL/GenBank/DDBJ databases">
        <authorList>
            <consortium name="DOE Joint Genome Institute"/>
            <person name="Reeve W."/>
            <person name="Huntemann M."/>
            <person name="Han J."/>
            <person name="Chen A."/>
            <person name="Kyrpides N."/>
            <person name="Mavromatis K."/>
            <person name="Markowitz V."/>
            <person name="Palaniappan K."/>
            <person name="Ivanova N."/>
            <person name="Schaumberg A."/>
            <person name="Pati A."/>
            <person name="Liolios K."/>
            <person name="Nordberg H.P."/>
            <person name="Cantor M.N."/>
            <person name="Hua S.X."/>
            <person name="Woyke T."/>
        </authorList>
    </citation>
    <scope>NUCLEOTIDE SEQUENCE [LARGE SCALE GENOMIC DNA]</scope>
    <source>
        <strain evidence="11 12">DSM 43889</strain>
    </source>
</reference>
<keyword evidence="4 8" id="KW-0812">Transmembrane</keyword>
<dbReference type="Pfam" id="PF08478">
    <property type="entry name" value="POTRA_1"/>
    <property type="match status" value="1"/>
</dbReference>
<comment type="subcellular location">
    <subcellularLocation>
        <location evidence="8">Cell membrane</location>
        <topology evidence="8">Single-pass type II membrane protein</topology>
    </subcellularLocation>
    <subcellularLocation>
        <location evidence="1">Membrane</location>
    </subcellularLocation>
    <text evidence="8">Localizes to the division septum.</text>
</comment>
<keyword evidence="3 8" id="KW-0132">Cell division</keyword>
<dbReference type="Proteomes" id="UP000791080">
    <property type="component" value="Unassembled WGS sequence"/>
</dbReference>
<comment type="function">
    <text evidence="8">Essential cell division protein.</text>
</comment>
<evidence type="ECO:0000313" key="12">
    <source>
        <dbReference type="Proteomes" id="UP000791080"/>
    </source>
</evidence>
<keyword evidence="12" id="KW-1185">Reference proteome</keyword>
<dbReference type="InterPro" id="IPR013685">
    <property type="entry name" value="POTRA_FtsQ_type"/>
</dbReference>
<dbReference type="InterPro" id="IPR026579">
    <property type="entry name" value="FtsQ"/>
</dbReference>
<dbReference type="EMBL" id="AUBJ02000001">
    <property type="protein sequence ID" value="MCP2334485.1"/>
    <property type="molecule type" value="Genomic_DNA"/>
</dbReference>
<feature type="compositionally biased region" description="Basic residues" evidence="9">
    <location>
        <begin position="39"/>
        <end position="60"/>
    </location>
</feature>
<dbReference type="Pfam" id="PF03799">
    <property type="entry name" value="FtsQ_DivIB_C"/>
    <property type="match status" value="1"/>
</dbReference>
<protein>
    <recommendedName>
        <fullName evidence="8">Cell division protein FtsQ</fullName>
    </recommendedName>
</protein>
<reference evidence="11 12" key="2">
    <citation type="submission" date="2022-06" db="EMBL/GenBank/DDBJ databases">
        <title>Genomic Encyclopedia of Type Strains, Phase I: the one thousand microbial genomes (KMG-I) project.</title>
        <authorList>
            <person name="Kyrpides N."/>
        </authorList>
    </citation>
    <scope>NUCLEOTIDE SEQUENCE [LARGE SCALE GENOMIC DNA]</scope>
    <source>
        <strain evidence="11 12">DSM 43889</strain>
    </source>
</reference>
<feature type="compositionally biased region" description="Basic and acidic residues" evidence="9">
    <location>
        <begin position="29"/>
        <end position="38"/>
    </location>
</feature>
<proteinExistence type="inferred from homology"/>
<dbReference type="Gene3D" id="3.10.20.310">
    <property type="entry name" value="membrane protein fhac"/>
    <property type="match status" value="1"/>
</dbReference>
<organism evidence="11 12">
    <name type="scientific">Actinoalloteichus caeruleus DSM 43889</name>
    <dbReference type="NCBI Taxonomy" id="1120930"/>
    <lineage>
        <taxon>Bacteria</taxon>
        <taxon>Bacillati</taxon>
        <taxon>Actinomycetota</taxon>
        <taxon>Actinomycetes</taxon>
        <taxon>Pseudonocardiales</taxon>
        <taxon>Pseudonocardiaceae</taxon>
        <taxon>Actinoalloteichus</taxon>
        <taxon>Actinoalloteichus cyanogriseus</taxon>
    </lineage>
</organism>
<dbReference type="GO" id="GO:0051301">
    <property type="term" value="P:cell division"/>
    <property type="evidence" value="ECO:0007669"/>
    <property type="project" value="UniProtKB-KW"/>
</dbReference>
<dbReference type="PANTHER" id="PTHR37820:SF1">
    <property type="entry name" value="CELL DIVISION PROTEIN FTSQ"/>
    <property type="match status" value="1"/>
</dbReference>